<evidence type="ECO:0000313" key="1">
    <source>
        <dbReference type="EMBL" id="KKN89766.1"/>
    </source>
</evidence>
<dbReference type="AlphaFoldDB" id="A0A0F9WTZ1"/>
<proteinExistence type="predicted"/>
<reference evidence="1" key="1">
    <citation type="journal article" date="2015" name="Nature">
        <title>Complex archaea that bridge the gap between prokaryotes and eukaryotes.</title>
        <authorList>
            <person name="Spang A."/>
            <person name="Saw J.H."/>
            <person name="Jorgensen S.L."/>
            <person name="Zaremba-Niedzwiedzka K."/>
            <person name="Martijn J."/>
            <person name="Lind A.E."/>
            <person name="van Eijk R."/>
            <person name="Schleper C."/>
            <person name="Guy L."/>
            <person name="Ettema T.J."/>
        </authorList>
    </citation>
    <scope>NUCLEOTIDE SEQUENCE</scope>
</reference>
<organism evidence="1">
    <name type="scientific">marine sediment metagenome</name>
    <dbReference type="NCBI Taxonomy" id="412755"/>
    <lineage>
        <taxon>unclassified sequences</taxon>
        <taxon>metagenomes</taxon>
        <taxon>ecological metagenomes</taxon>
    </lineage>
</organism>
<sequence>MDTEDQHLGLIKMTKIERLRNIISALESLLGWYEYEFERYNYDDDELDSEELLKLEAAVDAARAAKWDLTNG</sequence>
<dbReference type="EMBL" id="LAZR01000116">
    <property type="protein sequence ID" value="KKN89766.1"/>
    <property type="molecule type" value="Genomic_DNA"/>
</dbReference>
<gene>
    <name evidence="1" type="ORF">LCGC14_0236120</name>
</gene>
<name>A0A0F9WTZ1_9ZZZZ</name>
<protein>
    <submittedName>
        <fullName evidence="1">Uncharacterized protein</fullName>
    </submittedName>
</protein>
<comment type="caution">
    <text evidence="1">The sequence shown here is derived from an EMBL/GenBank/DDBJ whole genome shotgun (WGS) entry which is preliminary data.</text>
</comment>
<accession>A0A0F9WTZ1</accession>